<dbReference type="InterPro" id="IPR006145">
    <property type="entry name" value="PsdUridine_synth_RsuA/RluA"/>
</dbReference>
<proteinExistence type="inferred from homology"/>
<dbReference type="PANTHER" id="PTHR21600">
    <property type="entry name" value="MITOCHONDRIAL RNA PSEUDOURIDINE SYNTHASE"/>
    <property type="match status" value="1"/>
</dbReference>
<evidence type="ECO:0000256" key="6">
    <source>
        <dbReference type="RuleBase" id="RU362028"/>
    </source>
</evidence>
<keyword evidence="9" id="KW-1185">Reference proteome</keyword>
<dbReference type="EC" id="5.4.99.-" evidence="6"/>
<dbReference type="SMART" id="SM00363">
    <property type="entry name" value="S4"/>
    <property type="match status" value="1"/>
</dbReference>
<dbReference type="PROSITE" id="PS01129">
    <property type="entry name" value="PSI_RLU"/>
    <property type="match status" value="1"/>
</dbReference>
<dbReference type="PANTHER" id="PTHR21600:SF44">
    <property type="entry name" value="RIBOSOMAL LARGE SUBUNIT PSEUDOURIDINE SYNTHASE D"/>
    <property type="match status" value="1"/>
</dbReference>
<evidence type="ECO:0000256" key="4">
    <source>
        <dbReference type="PIRSR" id="PIRSR606225-1"/>
    </source>
</evidence>
<protein>
    <recommendedName>
        <fullName evidence="6">Pseudouridine synthase</fullName>
        <ecNumber evidence="6">5.4.99.-</ecNumber>
    </recommendedName>
</protein>
<dbReference type="Proteomes" id="UP000028680">
    <property type="component" value="Chromosome"/>
</dbReference>
<dbReference type="EMBL" id="CP003984">
    <property type="protein sequence ID" value="AII86548.1"/>
    <property type="molecule type" value="Genomic_DNA"/>
</dbReference>
<dbReference type="KEGG" id="ptp:RCA23_c09940"/>
<sequence>MTDVLFTIGENPPPRLDKALARNVPERAISRSRLSRMIAEGTVEVNGVVVTDQKARVQEGDDIVIRVPEAVKSHMLPEDIPLEVLFEDDDLIVVNKPAGMVVHPAPGTPSGTLVNALLAHCGENLSGVGGMRRPGIVHRIDKDTSGLLVVAKSDAAHQGLADQFLDHSIERLYTAVCFGVPSAGDPRLMGLAGTSFEAGNQLKITTQLARHKTDRQRQAVVLQNGKHAVTRVRVIQELAGGAAAVVECKLETGRTHQIRVHMSYAGHALLGDQTYSRKRKLAGEYTEQVAAFPRQALHAGFLGFKHPITGRALRYTSPLPADMQGLIALLSV</sequence>
<evidence type="ECO:0000256" key="2">
    <source>
        <dbReference type="ARBA" id="ARBA00023235"/>
    </source>
</evidence>
<evidence type="ECO:0000256" key="3">
    <source>
        <dbReference type="ARBA" id="ARBA00036882"/>
    </source>
</evidence>
<dbReference type="InterPro" id="IPR006225">
    <property type="entry name" value="PsdUridine_synth_RluC/D"/>
</dbReference>
<feature type="active site" evidence="4">
    <location>
        <position position="141"/>
    </location>
</feature>
<comment type="catalytic activity">
    <reaction evidence="3">
        <text>uridine(1911/1915/1917) in 23S rRNA = pseudouridine(1911/1915/1917) in 23S rRNA</text>
        <dbReference type="Rhea" id="RHEA:42524"/>
        <dbReference type="Rhea" id="RHEA-COMP:10097"/>
        <dbReference type="Rhea" id="RHEA-COMP:10098"/>
        <dbReference type="ChEBI" id="CHEBI:65314"/>
        <dbReference type="ChEBI" id="CHEBI:65315"/>
        <dbReference type="EC" id="5.4.99.23"/>
    </reaction>
</comment>
<accession>A0AAN0RI01</accession>
<dbReference type="GO" id="GO:0160140">
    <property type="term" value="F:23S rRNA pseudouridine(1911/1915/1917) synthase activity"/>
    <property type="evidence" value="ECO:0007669"/>
    <property type="project" value="UniProtKB-EC"/>
</dbReference>
<dbReference type="Gene3D" id="3.10.290.10">
    <property type="entry name" value="RNA-binding S4 domain"/>
    <property type="match status" value="1"/>
</dbReference>
<evidence type="ECO:0000256" key="5">
    <source>
        <dbReference type="PROSITE-ProRule" id="PRU00182"/>
    </source>
</evidence>
<dbReference type="InterPro" id="IPR006224">
    <property type="entry name" value="PsdUridine_synth_RluA-like_CS"/>
</dbReference>
<gene>
    <name evidence="8" type="primary">rluD</name>
    <name evidence="8" type="ORF">RCA23_c09940</name>
</gene>
<dbReference type="GO" id="GO:0000455">
    <property type="term" value="P:enzyme-directed rRNA pseudouridine synthesis"/>
    <property type="evidence" value="ECO:0007669"/>
    <property type="project" value="TreeGrafter"/>
</dbReference>
<dbReference type="CDD" id="cd02869">
    <property type="entry name" value="PseudoU_synth_RluA_like"/>
    <property type="match status" value="1"/>
</dbReference>
<dbReference type="InterPro" id="IPR050188">
    <property type="entry name" value="RluA_PseudoU_synthase"/>
</dbReference>
<keyword evidence="5" id="KW-0694">RNA-binding</keyword>
<evidence type="ECO:0000259" key="7">
    <source>
        <dbReference type="SMART" id="SM00363"/>
    </source>
</evidence>
<dbReference type="Gene3D" id="3.30.2350.10">
    <property type="entry name" value="Pseudouridine synthase"/>
    <property type="match status" value="1"/>
</dbReference>
<feature type="domain" description="RNA-binding S4" evidence="7">
    <location>
        <begin position="14"/>
        <end position="81"/>
    </location>
</feature>
<name>A0AAN0RI01_9RHOB</name>
<organism evidence="8 9">
    <name type="scientific">Planktomarina temperata RCA23</name>
    <dbReference type="NCBI Taxonomy" id="666509"/>
    <lineage>
        <taxon>Bacteria</taxon>
        <taxon>Pseudomonadati</taxon>
        <taxon>Pseudomonadota</taxon>
        <taxon>Alphaproteobacteria</taxon>
        <taxon>Rhodobacterales</taxon>
        <taxon>Paracoccaceae</taxon>
        <taxon>Planktomarina</taxon>
    </lineage>
</organism>
<evidence type="ECO:0000313" key="8">
    <source>
        <dbReference type="EMBL" id="AII86548.1"/>
    </source>
</evidence>
<dbReference type="NCBIfam" id="TIGR00005">
    <property type="entry name" value="rluA_subfam"/>
    <property type="match status" value="1"/>
</dbReference>
<comment type="function">
    <text evidence="6">Responsible for synthesis of pseudouridine from uracil.</text>
</comment>
<dbReference type="CDD" id="cd00165">
    <property type="entry name" value="S4"/>
    <property type="match status" value="1"/>
</dbReference>
<dbReference type="SUPFAM" id="SSF55120">
    <property type="entry name" value="Pseudouridine synthase"/>
    <property type="match status" value="1"/>
</dbReference>
<dbReference type="InterPro" id="IPR002942">
    <property type="entry name" value="S4_RNA-bd"/>
</dbReference>
<comment type="catalytic activity">
    <reaction evidence="6">
        <text>a uridine in RNA = a pseudouridine in RNA</text>
        <dbReference type="Rhea" id="RHEA:48348"/>
        <dbReference type="Rhea" id="RHEA-COMP:12068"/>
        <dbReference type="Rhea" id="RHEA-COMP:12069"/>
        <dbReference type="ChEBI" id="CHEBI:65314"/>
        <dbReference type="ChEBI" id="CHEBI:65315"/>
    </reaction>
</comment>
<reference evidence="8 9" key="1">
    <citation type="journal article" date="2014" name="ISME J.">
        <title>Adaptation of an abundant Roseobacter RCA organism to pelagic systems revealed by genomic and transcriptomic analyses.</title>
        <authorList>
            <person name="Voget S."/>
            <person name="Wemheuer B."/>
            <person name="Brinkhoff T."/>
            <person name="Vollmers J."/>
            <person name="Dietrich S."/>
            <person name="Giebel H.A."/>
            <person name="Beardsley C."/>
            <person name="Sardemann C."/>
            <person name="Bakenhus I."/>
            <person name="Billerbeck S."/>
            <person name="Daniel R."/>
            <person name="Simon M."/>
        </authorList>
    </citation>
    <scope>NUCLEOTIDE SEQUENCE [LARGE SCALE GENOMIC DNA]</scope>
    <source>
        <strain evidence="8 9">RCA23</strain>
    </source>
</reference>
<evidence type="ECO:0000313" key="9">
    <source>
        <dbReference type="Proteomes" id="UP000028680"/>
    </source>
</evidence>
<keyword evidence="2 6" id="KW-0413">Isomerase</keyword>
<comment type="similarity">
    <text evidence="1 6">Belongs to the pseudouridine synthase RluA family.</text>
</comment>
<dbReference type="InterPro" id="IPR036986">
    <property type="entry name" value="S4_RNA-bd_sf"/>
</dbReference>
<dbReference type="Pfam" id="PF01479">
    <property type="entry name" value="S4"/>
    <property type="match status" value="1"/>
</dbReference>
<dbReference type="InterPro" id="IPR020103">
    <property type="entry name" value="PsdUridine_synth_cat_dom_sf"/>
</dbReference>
<dbReference type="PROSITE" id="PS50889">
    <property type="entry name" value="S4"/>
    <property type="match status" value="1"/>
</dbReference>
<evidence type="ECO:0000256" key="1">
    <source>
        <dbReference type="ARBA" id="ARBA00010876"/>
    </source>
</evidence>
<dbReference type="GO" id="GO:0003723">
    <property type="term" value="F:RNA binding"/>
    <property type="evidence" value="ECO:0007669"/>
    <property type="project" value="UniProtKB-KW"/>
</dbReference>
<dbReference type="SUPFAM" id="SSF55174">
    <property type="entry name" value="Alpha-L RNA-binding motif"/>
    <property type="match status" value="1"/>
</dbReference>
<dbReference type="Pfam" id="PF00849">
    <property type="entry name" value="PseudoU_synth_2"/>
    <property type="match status" value="1"/>
</dbReference>
<dbReference type="AlphaFoldDB" id="A0AAN0RI01"/>
<dbReference type="RefSeq" id="WP_044049379.1">
    <property type="nucleotide sequence ID" value="NZ_CP003984.1"/>
</dbReference>